<feature type="transmembrane region" description="Helical" evidence="1">
    <location>
        <begin position="171"/>
        <end position="193"/>
    </location>
</feature>
<reference evidence="2 3" key="1">
    <citation type="journal article" date="2009" name="Appl. Environ. Microbiol.">
        <title>Genomic analysis of 'Elusimicrobium minutum,' the first cultivated representative of the phylum 'Elusimicrobia' (formerly termite group 1).</title>
        <authorList>
            <person name="Herlemann D.P.R."/>
            <person name="Geissinger O."/>
            <person name="Ikeda-Ohtsubo W."/>
            <person name="Kunin V."/>
            <person name="Sun H."/>
            <person name="Lapidus A."/>
            <person name="Hugenholtz P."/>
            <person name="Brune A."/>
        </authorList>
    </citation>
    <scope>NUCLEOTIDE SEQUENCE [LARGE SCALE GENOMIC DNA]</scope>
    <source>
        <strain evidence="2 3">Pei191</strain>
    </source>
</reference>
<sequence length="231" mass="26566">MKNILKVICSILLLPLVFFAAEHLFFLLWRLLFSGLPAFCFLGGAALYLTFHFFVYNFSRFYVAAHEFTHAVVALFFGYKVKGLKISKDSGNVKLDGFNEIVVLAPYVIPLYFLVFALISLILIYNGLDNVIYRNIYSFIFGFLFCFHITHTLKTLFEVSQPDVKMAGGRIFSFVVITLSNIIFILIFLAVVFPSDISLLSFFYDIFARTLLVWKKLLNYIFGGIVEIFRL</sequence>
<dbReference type="HOGENOM" id="CLU_1198264_0_0_0"/>
<dbReference type="EMBL" id="CP001055">
    <property type="protein sequence ID" value="ACC98895.1"/>
    <property type="molecule type" value="Genomic_DNA"/>
</dbReference>
<evidence type="ECO:0000256" key="1">
    <source>
        <dbReference type="SAM" id="Phobius"/>
    </source>
</evidence>
<keyword evidence="1" id="KW-0472">Membrane</keyword>
<feature type="transmembrane region" description="Helical" evidence="1">
    <location>
        <begin position="7"/>
        <end position="29"/>
    </location>
</feature>
<evidence type="ECO:0000313" key="3">
    <source>
        <dbReference type="Proteomes" id="UP000001029"/>
    </source>
</evidence>
<gene>
    <name evidence="2" type="ordered locus">Emin_1345</name>
</gene>
<feature type="transmembrane region" description="Helical" evidence="1">
    <location>
        <begin position="101"/>
        <end position="125"/>
    </location>
</feature>
<evidence type="ECO:0000313" key="2">
    <source>
        <dbReference type="EMBL" id="ACC98895.1"/>
    </source>
</evidence>
<organism evidence="2 3">
    <name type="scientific">Elusimicrobium minutum (strain Pei191)</name>
    <dbReference type="NCBI Taxonomy" id="445932"/>
    <lineage>
        <taxon>Bacteria</taxon>
        <taxon>Pseudomonadati</taxon>
        <taxon>Elusimicrobiota</taxon>
        <taxon>Elusimicrobia</taxon>
        <taxon>Elusimicrobiales</taxon>
        <taxon>Elusimicrobiaceae</taxon>
        <taxon>Elusimicrobium</taxon>
    </lineage>
</organism>
<dbReference type="OrthoDB" id="9803607at2"/>
<feature type="transmembrane region" description="Helical" evidence="1">
    <location>
        <begin position="61"/>
        <end position="81"/>
    </location>
</feature>
<feature type="transmembrane region" description="Helical" evidence="1">
    <location>
        <begin position="132"/>
        <end position="151"/>
    </location>
</feature>
<protein>
    <submittedName>
        <fullName evidence="2">Uncharacterized protein</fullName>
    </submittedName>
</protein>
<dbReference type="Proteomes" id="UP000001029">
    <property type="component" value="Chromosome"/>
</dbReference>
<accession>B2KEE9</accession>
<feature type="transmembrane region" description="Helical" evidence="1">
    <location>
        <begin position="35"/>
        <end position="54"/>
    </location>
</feature>
<dbReference type="KEGG" id="emi:Emin_1345"/>
<dbReference type="RefSeq" id="WP_012415510.1">
    <property type="nucleotide sequence ID" value="NC_010644.1"/>
</dbReference>
<dbReference type="AlphaFoldDB" id="B2KEE9"/>
<dbReference type="STRING" id="445932.Emin_1345"/>
<proteinExistence type="predicted"/>
<name>B2KEE9_ELUMP</name>
<keyword evidence="1" id="KW-1133">Transmembrane helix</keyword>
<keyword evidence="3" id="KW-1185">Reference proteome</keyword>
<keyword evidence="1" id="KW-0812">Transmembrane</keyword>